<name>A0A0F9P2Z4_9ZZZZ</name>
<organism evidence="1">
    <name type="scientific">marine sediment metagenome</name>
    <dbReference type="NCBI Taxonomy" id="412755"/>
    <lineage>
        <taxon>unclassified sequences</taxon>
        <taxon>metagenomes</taxon>
        <taxon>ecological metagenomes</taxon>
    </lineage>
</organism>
<dbReference type="AlphaFoldDB" id="A0A0F9P2Z4"/>
<reference evidence="1" key="1">
    <citation type="journal article" date="2015" name="Nature">
        <title>Complex archaea that bridge the gap between prokaryotes and eukaryotes.</title>
        <authorList>
            <person name="Spang A."/>
            <person name="Saw J.H."/>
            <person name="Jorgensen S.L."/>
            <person name="Zaremba-Niedzwiedzka K."/>
            <person name="Martijn J."/>
            <person name="Lind A.E."/>
            <person name="van Eijk R."/>
            <person name="Schleper C."/>
            <person name="Guy L."/>
            <person name="Ettema T.J."/>
        </authorList>
    </citation>
    <scope>NUCLEOTIDE SEQUENCE</scope>
</reference>
<dbReference type="EMBL" id="LAZR01002738">
    <property type="protein sequence ID" value="KKN26205.1"/>
    <property type="molecule type" value="Genomic_DNA"/>
</dbReference>
<gene>
    <name evidence="1" type="ORF">LCGC14_0876930</name>
</gene>
<sequence>MNQWERIGRHREMVRQIIQEGLTREQICTELMTNQLTGKYRHQMSREHLIELLAMSRLTKV</sequence>
<comment type="caution">
    <text evidence="1">The sequence shown here is derived from an EMBL/GenBank/DDBJ whole genome shotgun (WGS) entry which is preliminary data.</text>
</comment>
<evidence type="ECO:0000313" key="1">
    <source>
        <dbReference type="EMBL" id="KKN26205.1"/>
    </source>
</evidence>
<accession>A0A0F9P2Z4</accession>
<proteinExistence type="predicted"/>
<protein>
    <submittedName>
        <fullName evidence="1">Uncharacterized protein</fullName>
    </submittedName>
</protein>